<name>A0AA90PXB4_9HELI</name>
<comment type="caution">
    <text evidence="2">The sequence shown here is derived from an EMBL/GenBank/DDBJ whole genome shotgun (WGS) entry which is preliminary data.</text>
</comment>
<reference evidence="1 3" key="3">
    <citation type="journal article" date="2024" name="Syst. Appl. Microbiol.">
        <title>Helicobacter cappadocius sp. nov., from lizards: The first psychrotrophic Helicobacter species.</title>
        <authorList>
            <person name="Aydin F."/>
            <person name="Tarhane S."/>
            <person name="Karakaya E."/>
            <person name="Abay S."/>
            <person name="Kayman T."/>
            <person name="Guran O."/>
            <person name="Bozkurt E."/>
            <person name="Uzum N."/>
            <person name="Avci A."/>
            <person name="Olgun K."/>
            <person name="Jablonski D."/>
            <person name="Guran C."/>
            <person name="Burcin Saticioglu I."/>
        </authorList>
    </citation>
    <scope>NUCLEOTIDE SEQUENCE [LARGE SCALE GENOMIC DNA]</scope>
    <source>
        <strain evidence="1">Faydin-H75</strain>
        <strain evidence="3">faydin-H76</strain>
    </source>
</reference>
<dbReference type="EMBL" id="JAUYZK010000015">
    <property type="protein sequence ID" value="MDP2539770.1"/>
    <property type="molecule type" value="Genomic_DNA"/>
</dbReference>
<dbReference type="RefSeq" id="WP_305517748.1">
    <property type="nucleotide sequence ID" value="NZ_JAUPEV010000017.1"/>
</dbReference>
<keyword evidence="4" id="KW-1185">Reference proteome</keyword>
<dbReference type="SUPFAM" id="SSF69279">
    <property type="entry name" value="Phage tail proteins"/>
    <property type="match status" value="1"/>
</dbReference>
<evidence type="ECO:0000313" key="3">
    <source>
        <dbReference type="Proteomes" id="UP001177258"/>
    </source>
</evidence>
<organism evidence="2 3">
    <name type="scientific">Helicobacter cappadocius</name>
    <dbReference type="NCBI Taxonomy" id="3063998"/>
    <lineage>
        <taxon>Bacteria</taxon>
        <taxon>Pseudomonadati</taxon>
        <taxon>Campylobacterota</taxon>
        <taxon>Epsilonproteobacteria</taxon>
        <taxon>Campylobacterales</taxon>
        <taxon>Helicobacteraceae</taxon>
        <taxon>Helicobacter</taxon>
    </lineage>
</organism>
<dbReference type="Proteomes" id="UP001240777">
    <property type="component" value="Unassembled WGS sequence"/>
</dbReference>
<evidence type="ECO:0000313" key="1">
    <source>
        <dbReference type="EMBL" id="MDO7253909.1"/>
    </source>
</evidence>
<sequence length="301" mass="34624">MESIYKTNNFKITLNNKDISVCVMSISYEDFENSQSDTFKIKVFPNIRPNIKDKIKFFIDNHLMGSFSIASIAYNYKTSYEIECTSIDYSSSFRERKNRSFDNLSYKQILEAIAKENNLQSKIDFDRMDEIVHIDQINQSDSSLCFHIAKTLNLTQCVKNETLIFLEKNSEKKPTITINADECISVSLQSYSKMAYKSVEVSYQNPQSLENKIIRIGKQEPVLKRNIHSKNDDEAYKKAEGYFKAIKSNQRKGKLELVGKIIYAGTILKLKGDSEIQGEYVINKVSHSIDPSSWRVAVEFG</sequence>
<evidence type="ECO:0000313" key="4">
    <source>
        <dbReference type="Proteomes" id="UP001240777"/>
    </source>
</evidence>
<reference evidence="2 4" key="1">
    <citation type="submission" date="2023-07" db="EMBL/GenBank/DDBJ databases">
        <title>Unpublished Manusciprt.</title>
        <authorList>
            <person name="Aydin F."/>
            <person name="Tarhane S."/>
            <person name="Saticioglu I.B."/>
            <person name="Karakaya E."/>
            <person name="Abay S."/>
            <person name="Guran O."/>
            <person name="Bozkurt E."/>
            <person name="Uzum N."/>
            <person name="Olgun K."/>
            <person name="Jablonski D."/>
        </authorList>
    </citation>
    <scope>NUCLEOTIDE SEQUENCE</scope>
    <source>
        <strain evidence="4">faydin-H75</strain>
        <strain evidence="2">Faydin-H76</strain>
    </source>
</reference>
<dbReference type="AlphaFoldDB" id="A0AA90PXB4"/>
<dbReference type="EMBL" id="JAUPEV010000017">
    <property type="protein sequence ID" value="MDO7253909.1"/>
    <property type="molecule type" value="Genomic_DNA"/>
</dbReference>
<dbReference type="Proteomes" id="UP001177258">
    <property type="component" value="Unassembled WGS sequence"/>
</dbReference>
<gene>
    <name evidence="1" type="ORF">Q5I04_08330</name>
    <name evidence="2" type="ORF">Q5I06_08285</name>
</gene>
<protein>
    <recommendedName>
        <fullName evidence="5">Phage tail protein</fullName>
    </recommendedName>
</protein>
<evidence type="ECO:0008006" key="5">
    <source>
        <dbReference type="Google" id="ProtNLM"/>
    </source>
</evidence>
<reference evidence="1" key="2">
    <citation type="submission" date="2023-07" db="EMBL/GenBank/DDBJ databases">
        <authorList>
            <person name="Aydin F."/>
            <person name="Tarhane S."/>
            <person name="Saticioglu I.B."/>
            <person name="Karakaya E."/>
            <person name="Abay S."/>
            <person name="Guran O."/>
            <person name="Bozkurt E."/>
            <person name="Uzum N."/>
            <person name="Olgun K."/>
            <person name="Jablonski D."/>
        </authorList>
    </citation>
    <scope>NUCLEOTIDE SEQUENCE</scope>
    <source>
        <strain evidence="1">Faydin-H75</strain>
    </source>
</reference>
<accession>A0AA90PXB4</accession>
<proteinExistence type="predicted"/>
<evidence type="ECO:0000313" key="2">
    <source>
        <dbReference type="EMBL" id="MDP2539770.1"/>
    </source>
</evidence>